<dbReference type="Proteomes" id="UP000304880">
    <property type="component" value="Unassembled WGS sequence"/>
</dbReference>
<evidence type="ECO:0008006" key="5">
    <source>
        <dbReference type="Google" id="ProtNLM"/>
    </source>
</evidence>
<dbReference type="EMBL" id="VDDC01000009">
    <property type="protein sequence ID" value="TNH40286.1"/>
    <property type="molecule type" value="Genomic_DNA"/>
</dbReference>
<dbReference type="AlphaFoldDB" id="A0A5C4R8H7"/>
<reference evidence="3 4" key="1">
    <citation type="submission" date="2019-06" db="EMBL/GenBank/DDBJ databases">
        <authorList>
            <person name="Li J."/>
        </authorList>
    </citation>
    <scope>NUCLEOTIDE SEQUENCE [LARGE SCALE GENOMIC DNA]</scope>
    <source>
        <strain evidence="3 4">CGMCC 1.8012</strain>
    </source>
</reference>
<dbReference type="InterPro" id="IPR050445">
    <property type="entry name" value="Bact_polysacc_biosynth/exp"/>
</dbReference>
<feature type="signal peptide" evidence="2">
    <location>
        <begin position="1"/>
        <end position="18"/>
    </location>
</feature>
<evidence type="ECO:0000313" key="3">
    <source>
        <dbReference type="EMBL" id="TNH40286.1"/>
    </source>
</evidence>
<protein>
    <recommendedName>
        <fullName evidence="5">Chain-length determining protein</fullName>
    </recommendedName>
</protein>
<keyword evidence="1" id="KW-1133">Transmembrane helix</keyword>
<feature type="transmembrane region" description="Helical" evidence="1">
    <location>
        <begin position="378"/>
        <end position="397"/>
    </location>
</feature>
<dbReference type="PANTHER" id="PTHR32309">
    <property type="entry name" value="TYROSINE-PROTEIN KINASE"/>
    <property type="match status" value="1"/>
</dbReference>
<feature type="chain" id="PRO_5022892371" description="Chain-length determining protein" evidence="2">
    <location>
        <begin position="19"/>
        <end position="459"/>
    </location>
</feature>
<feature type="transmembrane region" description="Helical" evidence="1">
    <location>
        <begin position="439"/>
        <end position="457"/>
    </location>
</feature>
<dbReference type="RefSeq" id="WP_139598068.1">
    <property type="nucleotide sequence ID" value="NZ_VDDC01000009.1"/>
</dbReference>
<keyword evidence="2" id="KW-0732">Signal</keyword>
<keyword evidence="1" id="KW-0472">Membrane</keyword>
<keyword evidence="1" id="KW-0812">Transmembrane</keyword>
<sequence length="459" mass="50283">MAALLVVCVLVALAQALALPRAFESIAVLQVQPTVLTGGVDSGDTATRLRTIEQRIMARNNVLDMIDRFNLYDDTPLSEDEKVAQFRQDVRINFVAGVTASAGAMEEVSAIQVTAQTGTAAGSANLANDIVDQIQTGNLRERDQRLSELIGTLETQDRRALEAIAAVEADLAAFRTENTDRMPENLEFLAAEQTRLEGQRTELIRSLQALERERLALEVGTSELGRQEPLAQQLRILEVDLAQARRTLAPNHPEVQRLEAQIDALREGDGQQMSVGQSRQIDLIRQQEESLQLEVAAIDRRLPMIAANVAGIPEVSETMADYTRRLAALEVPRMAIAERLSQARLDQSLVTSDYGQQMILLESATEAEYPLSSGRKRLAMLGVVLGLGLALLSGFLLEVRRPVLRTQAMVTKYLGVAPIASIPFRPTAREQVVQRTRNAASFVILIAGVVVGVILVLNR</sequence>
<evidence type="ECO:0000256" key="2">
    <source>
        <dbReference type="SAM" id="SignalP"/>
    </source>
</evidence>
<accession>A0A5C4R8H7</accession>
<organism evidence="3 4">
    <name type="scientific">Paracoccus haeundaensis</name>
    <dbReference type="NCBI Taxonomy" id="225362"/>
    <lineage>
        <taxon>Bacteria</taxon>
        <taxon>Pseudomonadati</taxon>
        <taxon>Pseudomonadota</taxon>
        <taxon>Alphaproteobacteria</taxon>
        <taxon>Rhodobacterales</taxon>
        <taxon>Paracoccaceae</taxon>
        <taxon>Paracoccus</taxon>
    </lineage>
</organism>
<evidence type="ECO:0000256" key="1">
    <source>
        <dbReference type="SAM" id="Phobius"/>
    </source>
</evidence>
<name>A0A5C4R8H7_9RHOB</name>
<proteinExistence type="predicted"/>
<comment type="caution">
    <text evidence="3">The sequence shown here is derived from an EMBL/GenBank/DDBJ whole genome shotgun (WGS) entry which is preliminary data.</text>
</comment>
<gene>
    <name evidence="3" type="ORF">FHD67_05265</name>
</gene>
<evidence type="ECO:0000313" key="4">
    <source>
        <dbReference type="Proteomes" id="UP000304880"/>
    </source>
</evidence>
<keyword evidence="4" id="KW-1185">Reference proteome</keyword>
<dbReference type="PANTHER" id="PTHR32309:SF31">
    <property type="entry name" value="CAPSULAR EXOPOLYSACCHARIDE FAMILY"/>
    <property type="match status" value="1"/>
</dbReference>